<protein>
    <submittedName>
        <fullName evidence="2">Uncharacterized protein</fullName>
    </submittedName>
</protein>
<gene>
    <name evidence="2" type="ORF">HOLleu_06865</name>
</gene>
<organism evidence="2 3">
    <name type="scientific">Holothuria leucospilota</name>
    <name type="common">Black long sea cucumber</name>
    <name type="synonym">Mertensiothuria leucospilota</name>
    <dbReference type="NCBI Taxonomy" id="206669"/>
    <lineage>
        <taxon>Eukaryota</taxon>
        <taxon>Metazoa</taxon>
        <taxon>Echinodermata</taxon>
        <taxon>Eleutherozoa</taxon>
        <taxon>Echinozoa</taxon>
        <taxon>Holothuroidea</taxon>
        <taxon>Aspidochirotacea</taxon>
        <taxon>Aspidochirotida</taxon>
        <taxon>Holothuriidae</taxon>
        <taxon>Holothuria</taxon>
    </lineage>
</organism>
<keyword evidence="1" id="KW-1133">Transmembrane helix</keyword>
<dbReference type="Proteomes" id="UP001152320">
    <property type="component" value="Chromosome 2"/>
</dbReference>
<accession>A0A9Q1CLH3</accession>
<keyword evidence="1" id="KW-0472">Membrane</keyword>
<name>A0A9Q1CLH3_HOLLE</name>
<dbReference type="EMBL" id="JAIZAY010000002">
    <property type="protein sequence ID" value="KAJ8047777.1"/>
    <property type="molecule type" value="Genomic_DNA"/>
</dbReference>
<feature type="transmembrane region" description="Helical" evidence="1">
    <location>
        <begin position="20"/>
        <end position="38"/>
    </location>
</feature>
<evidence type="ECO:0000256" key="1">
    <source>
        <dbReference type="SAM" id="Phobius"/>
    </source>
</evidence>
<keyword evidence="1" id="KW-0812">Transmembrane</keyword>
<evidence type="ECO:0000313" key="2">
    <source>
        <dbReference type="EMBL" id="KAJ8047777.1"/>
    </source>
</evidence>
<sequence length="693" mass="79343">MFSKLKEYEIFKYKPRKAVVICLGFLEISVLFSLGMYYSSLSHRIVKRQPPLRELSMFQKSAYFTEVHPIAPSRNIDHLQGYHDNKTENAPITINSKVASERSVTQSSLIMNGCPVDWPLEVIRHNSAGMPAAQVCRRTAGNKTSQWKCAKGWRSLPDDPYCIKNSTSSGVDFNTNSGKETFAPLEIKTRQFVAEKLNLLFHQLPGTSVEASPPVFRAAQENESLEKNVHDLYHKFTFIMHPCLRLINIWEEMSSSSVGNVSFRSFLNGRLPPWKPLLLFDEIRLKTQTEMLLGNRGRFTLDQILVLEKWDESLAELKKKADLGTNGFQFLRATSTNTKKCLSMFTEELWLKMKTSYAMDFCVLQYSTSINKTQFIPSLGLTMQQLKSRYHLCRQNVTKVNKSPLSNFTPPQFVSPNLCTIHTYYQPAFDKLQNIMENENVLREWEKAWVAAGWRTRVVNETDAKLHPDYQKLKERFQALPTINPEKYALCSFMRHVAMATVGGGWMSDYDTLPLNFPPCLKIPFNGSYTVWSGFVPALVSANANEYTRVAHLMADVGLQWRARPKFFIKSGWGVEVSDMRTLWVLVKEGYIKSFEVIIEKEDLSHGGFACNNSKRPLGKRNSENLPEGFSLLPLGVHLSHAFMRITKNRNITLWPGQSWGKETTSPSFRPTFMNYVHNIYLRKCNVLVSHGN</sequence>
<dbReference type="AlphaFoldDB" id="A0A9Q1CLH3"/>
<comment type="caution">
    <text evidence="2">The sequence shown here is derived from an EMBL/GenBank/DDBJ whole genome shotgun (WGS) entry which is preliminary data.</text>
</comment>
<reference evidence="2" key="1">
    <citation type="submission" date="2021-10" db="EMBL/GenBank/DDBJ databases">
        <title>Tropical sea cucumber genome reveals ecological adaptation and Cuvierian tubules defense mechanism.</title>
        <authorList>
            <person name="Chen T."/>
        </authorList>
    </citation>
    <scope>NUCLEOTIDE SEQUENCE</scope>
    <source>
        <strain evidence="2">Nanhai2018</strain>
        <tissue evidence="2">Muscle</tissue>
    </source>
</reference>
<evidence type="ECO:0000313" key="3">
    <source>
        <dbReference type="Proteomes" id="UP001152320"/>
    </source>
</evidence>
<proteinExistence type="predicted"/>
<keyword evidence="3" id="KW-1185">Reference proteome</keyword>